<dbReference type="AlphaFoldDB" id="A0AAD7EZ94"/>
<keyword evidence="1" id="KW-0812">Transmembrane</keyword>
<evidence type="ECO:0000313" key="3">
    <source>
        <dbReference type="Proteomes" id="UP001218218"/>
    </source>
</evidence>
<feature type="transmembrane region" description="Helical" evidence="1">
    <location>
        <begin position="106"/>
        <end position="127"/>
    </location>
</feature>
<protein>
    <submittedName>
        <fullName evidence="2">Uncharacterized protein</fullName>
    </submittedName>
</protein>
<organism evidence="2 3">
    <name type="scientific">Mycena albidolilacea</name>
    <dbReference type="NCBI Taxonomy" id="1033008"/>
    <lineage>
        <taxon>Eukaryota</taxon>
        <taxon>Fungi</taxon>
        <taxon>Dikarya</taxon>
        <taxon>Basidiomycota</taxon>
        <taxon>Agaricomycotina</taxon>
        <taxon>Agaricomycetes</taxon>
        <taxon>Agaricomycetidae</taxon>
        <taxon>Agaricales</taxon>
        <taxon>Marasmiineae</taxon>
        <taxon>Mycenaceae</taxon>
        <taxon>Mycena</taxon>
    </lineage>
</organism>
<gene>
    <name evidence="2" type="ORF">DFH08DRAFT_800214</name>
</gene>
<keyword evidence="1" id="KW-0472">Membrane</keyword>
<reference evidence="2" key="1">
    <citation type="submission" date="2023-03" db="EMBL/GenBank/DDBJ databases">
        <title>Massive genome expansion in bonnet fungi (Mycena s.s.) driven by repeated elements and novel gene families across ecological guilds.</title>
        <authorList>
            <consortium name="Lawrence Berkeley National Laboratory"/>
            <person name="Harder C.B."/>
            <person name="Miyauchi S."/>
            <person name="Viragh M."/>
            <person name="Kuo A."/>
            <person name="Thoen E."/>
            <person name="Andreopoulos B."/>
            <person name="Lu D."/>
            <person name="Skrede I."/>
            <person name="Drula E."/>
            <person name="Henrissat B."/>
            <person name="Morin E."/>
            <person name="Kohler A."/>
            <person name="Barry K."/>
            <person name="LaButti K."/>
            <person name="Morin E."/>
            <person name="Salamov A."/>
            <person name="Lipzen A."/>
            <person name="Mereny Z."/>
            <person name="Hegedus B."/>
            <person name="Baldrian P."/>
            <person name="Stursova M."/>
            <person name="Weitz H."/>
            <person name="Taylor A."/>
            <person name="Grigoriev I.V."/>
            <person name="Nagy L.G."/>
            <person name="Martin F."/>
            <person name="Kauserud H."/>
        </authorList>
    </citation>
    <scope>NUCLEOTIDE SEQUENCE</scope>
    <source>
        <strain evidence="2">CBHHK002</strain>
    </source>
</reference>
<comment type="caution">
    <text evidence="2">The sequence shown here is derived from an EMBL/GenBank/DDBJ whole genome shotgun (WGS) entry which is preliminary data.</text>
</comment>
<keyword evidence="1" id="KW-1133">Transmembrane helix</keyword>
<evidence type="ECO:0000313" key="2">
    <source>
        <dbReference type="EMBL" id="KAJ7360771.1"/>
    </source>
</evidence>
<dbReference type="EMBL" id="JARIHO010000005">
    <property type="protein sequence ID" value="KAJ7360771.1"/>
    <property type="molecule type" value="Genomic_DNA"/>
</dbReference>
<proteinExistence type="predicted"/>
<evidence type="ECO:0000256" key="1">
    <source>
        <dbReference type="SAM" id="Phobius"/>
    </source>
</evidence>
<dbReference type="Proteomes" id="UP001218218">
    <property type="component" value="Unassembled WGS sequence"/>
</dbReference>
<accession>A0AAD7EZ94</accession>
<sequence>MFRDASQHILLCSLALKTNVKETHILLEESPHFASYITHLVIKPDATNIKSQPKSVEQVPSKLTNVHYYIMMGTFTSQQNPMFTSTLLDFLVWQPLRKLTVISGAALPPAIILHLITTVPIITFTLVSL</sequence>
<keyword evidence="3" id="KW-1185">Reference proteome</keyword>
<name>A0AAD7EZ94_9AGAR</name>